<dbReference type="InterPro" id="IPR004107">
    <property type="entry name" value="Integrase_SAM-like_N"/>
</dbReference>
<accession>A0ABY9PZZ5</accession>
<dbReference type="PROSITE" id="PS51900">
    <property type="entry name" value="CB"/>
    <property type="match status" value="1"/>
</dbReference>
<feature type="domain" description="Tyr recombinase" evidence="7">
    <location>
        <begin position="105"/>
        <end position="291"/>
    </location>
</feature>
<evidence type="ECO:0000256" key="2">
    <source>
        <dbReference type="ARBA" id="ARBA00008857"/>
    </source>
</evidence>
<dbReference type="InterPro" id="IPR002104">
    <property type="entry name" value="Integrase_catalytic"/>
</dbReference>
<sequence>MLKDILKEYEYEIKIKNLSSSTFKSYRSILNMFAKYLENEHDVTNVSKISKFHIKHYIVSLKQKGLKPSSVNTHIRAIKAFFSFCVKEDYINKVDKIGLLKEEDGIIQAFNNDEIKSMINYFKMDNFLNARNKCIIATLLDTGIRVGELCRLKINDVGETSIIVFEGKGKKTRVVPISPSLKKIMIKYERIRDNYATKYYFNVENYFISRTGKPLTNEGVQLMVKKLEKNINIRKNIRCSPHTFRHTACQQFLRNGADIYTVSRIMGHSNLSITKRYLRSIQDDEIIDMFQGFSTLMNIK</sequence>
<keyword evidence="4 6" id="KW-0238">DNA-binding</keyword>
<dbReference type="InterPro" id="IPR011010">
    <property type="entry name" value="DNA_brk_join_enz"/>
</dbReference>
<dbReference type="PANTHER" id="PTHR30349:SF41">
    <property type="entry name" value="INTEGRASE_RECOMBINASE PROTEIN MJ0367-RELATED"/>
    <property type="match status" value="1"/>
</dbReference>
<organism evidence="9 10">
    <name type="scientific">Terrisporobacter mayombei</name>
    <dbReference type="NCBI Taxonomy" id="1541"/>
    <lineage>
        <taxon>Bacteria</taxon>
        <taxon>Bacillati</taxon>
        <taxon>Bacillota</taxon>
        <taxon>Clostridia</taxon>
        <taxon>Peptostreptococcales</taxon>
        <taxon>Peptostreptococcaceae</taxon>
        <taxon>Terrisporobacter</taxon>
    </lineage>
</organism>
<dbReference type="Gene3D" id="1.10.443.10">
    <property type="entry name" value="Intergrase catalytic core"/>
    <property type="match status" value="1"/>
</dbReference>
<dbReference type="Pfam" id="PF02899">
    <property type="entry name" value="Phage_int_SAM_1"/>
    <property type="match status" value="1"/>
</dbReference>
<dbReference type="SUPFAM" id="SSF56349">
    <property type="entry name" value="DNA breaking-rejoining enzymes"/>
    <property type="match status" value="1"/>
</dbReference>
<dbReference type="InterPro" id="IPR044068">
    <property type="entry name" value="CB"/>
</dbReference>
<dbReference type="InterPro" id="IPR010998">
    <property type="entry name" value="Integrase_recombinase_N"/>
</dbReference>
<dbReference type="InterPro" id="IPR050090">
    <property type="entry name" value="Tyrosine_recombinase_XerCD"/>
</dbReference>
<dbReference type="PANTHER" id="PTHR30349">
    <property type="entry name" value="PHAGE INTEGRASE-RELATED"/>
    <property type="match status" value="1"/>
</dbReference>
<protein>
    <submittedName>
        <fullName evidence="9">Tyrosine recombinase XerD</fullName>
    </submittedName>
</protein>
<evidence type="ECO:0000256" key="6">
    <source>
        <dbReference type="PROSITE-ProRule" id="PRU01248"/>
    </source>
</evidence>
<comment type="similarity">
    <text evidence="2">Belongs to the 'phage' integrase family.</text>
</comment>
<evidence type="ECO:0000256" key="4">
    <source>
        <dbReference type="ARBA" id="ARBA00023125"/>
    </source>
</evidence>
<gene>
    <name evidence="9" type="primary">xerD_2</name>
    <name evidence="9" type="ORF">TEMA_15610</name>
</gene>
<dbReference type="InterPro" id="IPR013762">
    <property type="entry name" value="Integrase-like_cat_sf"/>
</dbReference>
<comment type="function">
    <text evidence="1">Site-specific tyrosine recombinase, which acts by catalyzing the cutting and rejoining of the recombining DNA molecules.</text>
</comment>
<keyword evidence="5" id="KW-0233">DNA recombination</keyword>
<dbReference type="Proteomes" id="UP001235030">
    <property type="component" value="Chromosome"/>
</dbReference>
<evidence type="ECO:0000313" key="10">
    <source>
        <dbReference type="Proteomes" id="UP001235030"/>
    </source>
</evidence>
<keyword evidence="10" id="KW-1185">Reference proteome</keyword>
<feature type="domain" description="Core-binding (CB)" evidence="8">
    <location>
        <begin position="1"/>
        <end position="86"/>
    </location>
</feature>
<dbReference type="EMBL" id="CP101637">
    <property type="protein sequence ID" value="WMT81227.1"/>
    <property type="molecule type" value="Genomic_DNA"/>
</dbReference>
<dbReference type="Pfam" id="PF00589">
    <property type="entry name" value="Phage_integrase"/>
    <property type="match status" value="1"/>
</dbReference>
<proteinExistence type="inferred from homology"/>
<name>A0ABY9PZZ5_9FIRM</name>
<keyword evidence="3" id="KW-0229">DNA integration</keyword>
<evidence type="ECO:0000256" key="5">
    <source>
        <dbReference type="ARBA" id="ARBA00023172"/>
    </source>
</evidence>
<evidence type="ECO:0000313" key="9">
    <source>
        <dbReference type="EMBL" id="WMT81227.1"/>
    </source>
</evidence>
<reference evidence="9 10" key="1">
    <citation type="submission" date="2022-07" db="EMBL/GenBank/DDBJ databases">
        <title>Genome sequence of Terrisporobacter mayombei DSM6539.</title>
        <authorList>
            <person name="Boeer T."/>
            <person name="Bengelsdorf F.R."/>
            <person name="Daniel R."/>
            <person name="Poehlein A."/>
        </authorList>
    </citation>
    <scope>NUCLEOTIDE SEQUENCE [LARGE SCALE GENOMIC DNA]</scope>
    <source>
        <strain evidence="9 10">DSM 6539</strain>
    </source>
</reference>
<evidence type="ECO:0000259" key="8">
    <source>
        <dbReference type="PROSITE" id="PS51900"/>
    </source>
</evidence>
<dbReference type="PROSITE" id="PS51898">
    <property type="entry name" value="TYR_RECOMBINASE"/>
    <property type="match status" value="1"/>
</dbReference>
<evidence type="ECO:0000256" key="1">
    <source>
        <dbReference type="ARBA" id="ARBA00003283"/>
    </source>
</evidence>
<dbReference type="Gene3D" id="1.10.150.130">
    <property type="match status" value="1"/>
</dbReference>
<evidence type="ECO:0000259" key="7">
    <source>
        <dbReference type="PROSITE" id="PS51898"/>
    </source>
</evidence>
<evidence type="ECO:0000256" key="3">
    <source>
        <dbReference type="ARBA" id="ARBA00022908"/>
    </source>
</evidence>